<keyword evidence="2" id="KW-1185">Reference proteome</keyword>
<name>A0A8J2TPX2_9FLAO</name>
<proteinExistence type="predicted"/>
<evidence type="ECO:0000313" key="2">
    <source>
        <dbReference type="Proteomes" id="UP000598120"/>
    </source>
</evidence>
<dbReference type="InterPro" id="IPR014721">
    <property type="entry name" value="Ribsml_uS5_D2-typ_fold_subgr"/>
</dbReference>
<dbReference type="AlphaFoldDB" id="A0A8J2TPX2"/>
<comment type="caution">
    <text evidence="1">The sequence shown here is derived from an EMBL/GenBank/DDBJ whole genome shotgun (WGS) entry which is preliminary data.</text>
</comment>
<gene>
    <name evidence="1" type="ORF">GCM10011531_08810</name>
</gene>
<evidence type="ECO:0000313" key="1">
    <source>
        <dbReference type="EMBL" id="GFZ80957.1"/>
    </source>
</evidence>
<accession>A0A8J2TPX2</accession>
<dbReference type="Proteomes" id="UP000598120">
    <property type="component" value="Unassembled WGS sequence"/>
</dbReference>
<dbReference type="InterPro" id="IPR047765">
    <property type="entry name" value="GHMP_GYDIA-like"/>
</dbReference>
<dbReference type="InterPro" id="IPR020568">
    <property type="entry name" value="Ribosomal_Su5_D2-typ_SF"/>
</dbReference>
<reference evidence="1 2" key="1">
    <citation type="journal article" date="2014" name="Int. J. Syst. Evol. Microbiol.">
        <title>Complete genome sequence of Corynebacterium casei LMG S-19264T (=DSM 44701T), isolated from a smear-ripened cheese.</title>
        <authorList>
            <consortium name="US DOE Joint Genome Institute (JGI-PGF)"/>
            <person name="Walter F."/>
            <person name="Albersmeier A."/>
            <person name="Kalinowski J."/>
            <person name="Ruckert C."/>
        </authorList>
    </citation>
    <scope>NUCLEOTIDE SEQUENCE [LARGE SCALE GENOMIC DNA]</scope>
    <source>
        <strain evidence="1 2">CGMCC 1.15295</strain>
    </source>
</reference>
<protein>
    <recommendedName>
        <fullName evidence="3">Mevalonate kinase</fullName>
    </recommendedName>
</protein>
<dbReference type="Gene3D" id="3.30.230.10">
    <property type="match status" value="1"/>
</dbReference>
<dbReference type="NCBIfam" id="NF040656">
    <property type="entry name" value="GHMP_GYDIA"/>
    <property type="match status" value="1"/>
</dbReference>
<dbReference type="RefSeq" id="WP_188605118.1">
    <property type="nucleotide sequence ID" value="NZ_BMIC01000001.1"/>
</dbReference>
<organism evidence="1 2">
    <name type="scientific">Aquaticitalea lipolytica</name>
    <dbReference type="NCBI Taxonomy" id="1247562"/>
    <lineage>
        <taxon>Bacteria</taxon>
        <taxon>Pseudomonadati</taxon>
        <taxon>Bacteroidota</taxon>
        <taxon>Flavobacteriia</taxon>
        <taxon>Flavobacteriales</taxon>
        <taxon>Flavobacteriaceae</taxon>
        <taxon>Aquaticitalea</taxon>
    </lineage>
</organism>
<dbReference type="SUPFAM" id="SSF54211">
    <property type="entry name" value="Ribosomal protein S5 domain 2-like"/>
    <property type="match status" value="1"/>
</dbReference>
<sequence>MKTYYSNGKLLITGEYLVLDGALSLALPTTYGQSLTVNPIKLSKLLWKSIDCNNDIWFENELSLDEISKGLNTTHDDISNKLIQILNAAQQLNPGFLNPKSGFEVTTKLDFPKNWGLGSSSTLINNIANWANVDAYKLLALTFGGSGYDIACAQYNSAITYQLKDKKPLVKSVAFKPEFKDNLYFVFLNQKQNSRDAIAHYKTNKSNTEVAINQINDITTQMMSCKTIDEFSLLIDKHESIISKTIHQKTVKEQLFNDFKGSIKSLGAWGGDFVLVACKENPVDYFKNKGYQTVIRYSKMIL</sequence>
<dbReference type="EMBL" id="BMIC01000001">
    <property type="protein sequence ID" value="GFZ80957.1"/>
    <property type="molecule type" value="Genomic_DNA"/>
</dbReference>
<evidence type="ECO:0008006" key="3">
    <source>
        <dbReference type="Google" id="ProtNLM"/>
    </source>
</evidence>